<evidence type="ECO:0000256" key="1">
    <source>
        <dbReference type="ARBA" id="ARBA00008853"/>
    </source>
</evidence>
<feature type="active site" description="Proton donor/acceptor" evidence="2">
    <location>
        <position position="195"/>
    </location>
</feature>
<dbReference type="PANTHER" id="PTHR10907:SF47">
    <property type="entry name" value="REGUCALCIN"/>
    <property type="match status" value="1"/>
</dbReference>
<dbReference type="GO" id="GO:0005509">
    <property type="term" value="F:calcium ion binding"/>
    <property type="evidence" value="ECO:0007669"/>
    <property type="project" value="TreeGrafter"/>
</dbReference>
<evidence type="ECO:0000256" key="2">
    <source>
        <dbReference type="PIRSR" id="PIRSR605511-1"/>
    </source>
</evidence>
<evidence type="ECO:0000313" key="6">
    <source>
        <dbReference type="Proteomes" id="UP000608530"/>
    </source>
</evidence>
<feature type="binding site" evidence="3">
    <location>
        <position position="145"/>
    </location>
    <ligand>
        <name>a divalent metal cation</name>
        <dbReference type="ChEBI" id="CHEBI:60240"/>
    </ligand>
</feature>
<name>A0A934Q716_9MICO</name>
<comment type="cofactor">
    <cofactor evidence="3">
        <name>Zn(2+)</name>
        <dbReference type="ChEBI" id="CHEBI:29105"/>
    </cofactor>
    <text evidence="3">Binds 1 divalent metal cation per subunit.</text>
</comment>
<dbReference type="RefSeq" id="WP_200115059.1">
    <property type="nucleotide sequence ID" value="NZ_JAEHOH010000009.1"/>
</dbReference>
<feature type="binding site" evidence="3">
    <location>
        <position position="117"/>
    </location>
    <ligand>
        <name>substrate</name>
    </ligand>
</feature>
<feature type="domain" description="SMP-30/Gluconolactonase/LRE-like region" evidence="4">
    <location>
        <begin position="16"/>
        <end position="254"/>
    </location>
</feature>
<dbReference type="InterPro" id="IPR005511">
    <property type="entry name" value="SMP-30"/>
</dbReference>
<dbReference type="InterPro" id="IPR013658">
    <property type="entry name" value="SGL"/>
</dbReference>
<reference evidence="5" key="1">
    <citation type="submission" date="2020-12" db="EMBL/GenBank/DDBJ databases">
        <title>Leucobacter sp. CAS1, isolated from Chromium sludge.</title>
        <authorList>
            <person name="Xu Z."/>
        </authorList>
    </citation>
    <scope>NUCLEOTIDE SEQUENCE</scope>
    <source>
        <strain evidence="5">CSA1</strain>
    </source>
</reference>
<dbReference type="Pfam" id="PF08450">
    <property type="entry name" value="SGL"/>
    <property type="match status" value="1"/>
</dbReference>
<evidence type="ECO:0000259" key="4">
    <source>
        <dbReference type="Pfam" id="PF08450"/>
    </source>
</evidence>
<dbReference type="AlphaFoldDB" id="A0A934Q716"/>
<dbReference type="GO" id="GO:0004341">
    <property type="term" value="F:gluconolactonase activity"/>
    <property type="evidence" value="ECO:0007669"/>
    <property type="project" value="TreeGrafter"/>
</dbReference>
<evidence type="ECO:0000256" key="3">
    <source>
        <dbReference type="PIRSR" id="PIRSR605511-2"/>
    </source>
</evidence>
<feature type="binding site" evidence="3">
    <location>
        <position position="195"/>
    </location>
    <ligand>
        <name>a divalent metal cation</name>
        <dbReference type="ChEBI" id="CHEBI:60240"/>
    </ligand>
</feature>
<sequence>MIRLEARTMYPEQALLGEGPVWHGDTLLWVDILRGRLLRSIDETTVELRAFDEPVSAVFPRSGGGYALLVNDRVEIVDAELRTTATVPVLPSGGELRLSDGAVGAAGELWFGSMRHDLAPGGALHRLRAGETEATVVRSDLGMANGIAFAADFSALYFVDSAERTVTVFDYDPETTEIANPRVLIEIDPGLGTPDGIAVDAVGGVWVSLWSGGRVRRVELDGRWSQEILVPATNVTSCAFGGPNLQTLFITSATVELDGEALAAQPAAGSIFGITLPIGGVVQQEATV</sequence>
<organism evidence="5 6">
    <name type="scientific">Leucobacter chromiisoli</name>
    <dbReference type="NCBI Taxonomy" id="2796471"/>
    <lineage>
        <taxon>Bacteria</taxon>
        <taxon>Bacillati</taxon>
        <taxon>Actinomycetota</taxon>
        <taxon>Actinomycetes</taxon>
        <taxon>Micrococcales</taxon>
        <taxon>Microbacteriaceae</taxon>
        <taxon>Leucobacter</taxon>
    </lineage>
</organism>
<dbReference type="EMBL" id="JAEHOH010000009">
    <property type="protein sequence ID" value="MBK0418916.1"/>
    <property type="molecule type" value="Genomic_DNA"/>
</dbReference>
<comment type="caution">
    <text evidence="5">The sequence shown here is derived from an EMBL/GenBank/DDBJ whole genome shotgun (WGS) entry which is preliminary data.</text>
</comment>
<accession>A0A934Q716</accession>
<comment type="similarity">
    <text evidence="1">Belongs to the SMP-30/CGR1 family.</text>
</comment>
<dbReference type="GO" id="GO:0019853">
    <property type="term" value="P:L-ascorbic acid biosynthetic process"/>
    <property type="evidence" value="ECO:0007669"/>
    <property type="project" value="TreeGrafter"/>
</dbReference>
<gene>
    <name evidence="5" type="ORF">JD276_07700</name>
</gene>
<proteinExistence type="inferred from homology"/>
<dbReference type="InterPro" id="IPR011042">
    <property type="entry name" value="6-blade_b-propeller_TolB-like"/>
</dbReference>
<keyword evidence="3" id="KW-0479">Metal-binding</keyword>
<dbReference type="Gene3D" id="2.120.10.30">
    <property type="entry name" value="TolB, C-terminal domain"/>
    <property type="match status" value="1"/>
</dbReference>
<feature type="binding site" evidence="3">
    <location>
        <position position="18"/>
    </location>
    <ligand>
        <name>a divalent metal cation</name>
        <dbReference type="ChEBI" id="CHEBI:60240"/>
    </ligand>
</feature>
<evidence type="ECO:0000313" key="5">
    <source>
        <dbReference type="EMBL" id="MBK0418916.1"/>
    </source>
</evidence>
<keyword evidence="3" id="KW-0862">Zinc</keyword>
<protein>
    <submittedName>
        <fullName evidence="5">SMP-30/gluconolactonase/LRE family protein</fullName>
    </submittedName>
</protein>
<dbReference type="Proteomes" id="UP000608530">
    <property type="component" value="Unassembled WGS sequence"/>
</dbReference>
<dbReference type="PRINTS" id="PR01790">
    <property type="entry name" value="SMP30FAMILY"/>
</dbReference>
<dbReference type="SUPFAM" id="SSF63829">
    <property type="entry name" value="Calcium-dependent phosphotriesterase"/>
    <property type="match status" value="1"/>
</dbReference>
<feature type="binding site" evidence="3">
    <location>
        <position position="97"/>
    </location>
    <ligand>
        <name>substrate</name>
    </ligand>
</feature>
<keyword evidence="6" id="KW-1185">Reference proteome</keyword>
<dbReference type="PANTHER" id="PTHR10907">
    <property type="entry name" value="REGUCALCIN"/>
    <property type="match status" value="1"/>
</dbReference>